<dbReference type="AlphaFoldDB" id="A0A4Z2HRY7"/>
<gene>
    <name evidence="1" type="ORF">EYF80_021262</name>
</gene>
<reference evidence="1 2" key="1">
    <citation type="submission" date="2019-03" db="EMBL/GenBank/DDBJ databases">
        <title>First draft genome of Liparis tanakae, snailfish: a comprehensive survey of snailfish specific genes.</title>
        <authorList>
            <person name="Kim W."/>
            <person name="Song I."/>
            <person name="Jeong J.-H."/>
            <person name="Kim D."/>
            <person name="Kim S."/>
            <person name="Ryu S."/>
            <person name="Song J.Y."/>
            <person name="Lee S.K."/>
        </authorList>
    </citation>
    <scope>NUCLEOTIDE SEQUENCE [LARGE SCALE GENOMIC DNA]</scope>
    <source>
        <tissue evidence="1">Muscle</tissue>
    </source>
</reference>
<accession>A0A4Z2HRY7</accession>
<dbReference type="Proteomes" id="UP000314294">
    <property type="component" value="Unassembled WGS sequence"/>
</dbReference>
<sequence length="133" mass="14679">MLAICTAEGTADTGAGTRERQMIYLRLARTQASGRDGLVCDDDPVGEPVHPVLELGVTLQVGLQLLHFVQQLMRHLQRKEAEVDGSQFANMLVSALKAHTRTGQDLRSVLVHPSQTFILCIHFLGKDLRGTKY</sequence>
<proteinExistence type="predicted"/>
<keyword evidence="2" id="KW-1185">Reference proteome</keyword>
<organism evidence="1 2">
    <name type="scientific">Liparis tanakae</name>
    <name type="common">Tanaka's snailfish</name>
    <dbReference type="NCBI Taxonomy" id="230148"/>
    <lineage>
        <taxon>Eukaryota</taxon>
        <taxon>Metazoa</taxon>
        <taxon>Chordata</taxon>
        <taxon>Craniata</taxon>
        <taxon>Vertebrata</taxon>
        <taxon>Euteleostomi</taxon>
        <taxon>Actinopterygii</taxon>
        <taxon>Neopterygii</taxon>
        <taxon>Teleostei</taxon>
        <taxon>Neoteleostei</taxon>
        <taxon>Acanthomorphata</taxon>
        <taxon>Eupercaria</taxon>
        <taxon>Perciformes</taxon>
        <taxon>Cottioidei</taxon>
        <taxon>Cottales</taxon>
        <taxon>Liparidae</taxon>
        <taxon>Liparis</taxon>
    </lineage>
</organism>
<comment type="caution">
    <text evidence="1">The sequence shown here is derived from an EMBL/GenBank/DDBJ whole genome shotgun (WGS) entry which is preliminary data.</text>
</comment>
<dbReference type="EMBL" id="SRLO01000189">
    <property type="protein sequence ID" value="TNN68477.1"/>
    <property type="molecule type" value="Genomic_DNA"/>
</dbReference>
<name>A0A4Z2HRY7_9TELE</name>
<evidence type="ECO:0000313" key="2">
    <source>
        <dbReference type="Proteomes" id="UP000314294"/>
    </source>
</evidence>
<protein>
    <submittedName>
        <fullName evidence="1">Uncharacterized protein</fullName>
    </submittedName>
</protein>
<evidence type="ECO:0000313" key="1">
    <source>
        <dbReference type="EMBL" id="TNN68477.1"/>
    </source>
</evidence>